<feature type="region of interest" description="Disordered" evidence="1">
    <location>
        <begin position="81"/>
        <end position="124"/>
    </location>
</feature>
<evidence type="ECO:0000256" key="1">
    <source>
        <dbReference type="SAM" id="MobiDB-lite"/>
    </source>
</evidence>
<comment type="caution">
    <text evidence="2">The sequence shown here is derived from an EMBL/GenBank/DDBJ whole genome shotgun (WGS) entry which is preliminary data.</text>
</comment>
<dbReference type="SUPFAM" id="SSF101447">
    <property type="entry name" value="Formin homology 2 domain (FH2 domain)"/>
    <property type="match status" value="1"/>
</dbReference>
<reference evidence="2" key="1">
    <citation type="submission" date="2021-02" db="EMBL/GenBank/DDBJ databases">
        <authorList>
            <person name="Dougan E. K."/>
            <person name="Rhodes N."/>
            <person name="Thang M."/>
            <person name="Chan C."/>
        </authorList>
    </citation>
    <scope>NUCLEOTIDE SEQUENCE</scope>
</reference>
<organism evidence="2 3">
    <name type="scientific">Polarella glacialis</name>
    <name type="common">Dinoflagellate</name>
    <dbReference type="NCBI Taxonomy" id="89957"/>
    <lineage>
        <taxon>Eukaryota</taxon>
        <taxon>Sar</taxon>
        <taxon>Alveolata</taxon>
        <taxon>Dinophyceae</taxon>
        <taxon>Suessiales</taxon>
        <taxon>Suessiaceae</taxon>
        <taxon>Polarella</taxon>
    </lineage>
</organism>
<feature type="compositionally biased region" description="Gly residues" evidence="1">
    <location>
        <begin position="410"/>
        <end position="422"/>
    </location>
</feature>
<feature type="compositionally biased region" description="Pro residues" evidence="1">
    <location>
        <begin position="107"/>
        <end position="118"/>
    </location>
</feature>
<feature type="non-terminal residue" evidence="2">
    <location>
        <position position="1"/>
    </location>
</feature>
<name>A0A813J2X0_POLGL</name>
<protein>
    <submittedName>
        <fullName evidence="2">Uncharacterized protein</fullName>
    </submittedName>
</protein>
<feature type="compositionally biased region" description="Pro residues" evidence="1">
    <location>
        <begin position="275"/>
        <end position="289"/>
    </location>
</feature>
<proteinExistence type="predicted"/>
<feature type="compositionally biased region" description="Pro residues" evidence="1">
    <location>
        <begin position="424"/>
        <end position="439"/>
    </location>
</feature>
<feature type="compositionally biased region" description="Low complexity" evidence="1">
    <location>
        <begin position="363"/>
        <end position="372"/>
    </location>
</feature>
<evidence type="ECO:0000313" key="2">
    <source>
        <dbReference type="EMBL" id="CAE8662713.1"/>
    </source>
</evidence>
<feature type="compositionally biased region" description="Pro residues" evidence="1">
    <location>
        <begin position="507"/>
        <end position="517"/>
    </location>
</feature>
<dbReference type="AlphaFoldDB" id="A0A813J2X0"/>
<sequence>GVTPTGGLTPKGGFTPAGSQFATPRTPPPMSGTSMGSWMPATPKNLPLVPMGPMGVSRGIVNRGEQPEFAAAPFISPYEIQPSEGPHGDMPLPENGTATFGGSAFGPVPPPPPPPPPPPKEDDPTFVRRVRLAYIDKASKVHQLILQEEQQDVAWAAPEWVYQVTLMSPYIASAASIMCHVMIHLAFSTKFGRVEEMQWYYAVTIALGITFGVLEVMRCAVITIVELRKFEIRRRLVGGDFLKSRIRKMGPNAESELKLRRKPPPKPAVPLVAPRQPPKSAPPPPPPAKAPVSRPSFLPMEGPAGGTGMSSMPGIPAFRTANGQGLPLGAPPPPRPAALGAPGVPPINGGNIQGRSPVNSARGNGTLLTPMGTPGGSSLLPGRFDQTPLGTPKGNTPMGTPGGSSLLPGRMGGTGSRGGGGFDMPPPPPLPGGMPPPPGSAVTGVTQALTEKLKASRVSTPPPPPSPGQGRPSQPHSPPSAAGGPMSFSRPNSRPTSHRSGDGSKTPPKPPTPPPPGTLQQTRAKQRAQQDV</sequence>
<gene>
    <name evidence="2" type="ORF">PGLA2088_LOCUS14987</name>
</gene>
<feature type="region of interest" description="Disordered" evidence="1">
    <location>
        <begin position="1"/>
        <end position="39"/>
    </location>
</feature>
<feature type="region of interest" description="Disordered" evidence="1">
    <location>
        <begin position="252"/>
        <end position="532"/>
    </location>
</feature>
<accession>A0A813J2X0</accession>
<evidence type="ECO:0000313" key="3">
    <source>
        <dbReference type="Proteomes" id="UP000626109"/>
    </source>
</evidence>
<dbReference type="EMBL" id="CAJNNW010018311">
    <property type="protein sequence ID" value="CAE8662713.1"/>
    <property type="molecule type" value="Genomic_DNA"/>
</dbReference>
<dbReference type="Proteomes" id="UP000626109">
    <property type="component" value="Unassembled WGS sequence"/>
</dbReference>
<feature type="compositionally biased region" description="Polar residues" evidence="1">
    <location>
        <begin position="518"/>
        <end position="532"/>
    </location>
</feature>
<feature type="compositionally biased region" description="Polar residues" evidence="1">
    <location>
        <begin position="353"/>
        <end position="362"/>
    </location>
</feature>